<dbReference type="AlphaFoldDB" id="A0AA36II29"/>
<organism evidence="4 5">
    <name type="scientific">Effrenium voratum</name>
    <dbReference type="NCBI Taxonomy" id="2562239"/>
    <lineage>
        <taxon>Eukaryota</taxon>
        <taxon>Sar</taxon>
        <taxon>Alveolata</taxon>
        <taxon>Dinophyceae</taxon>
        <taxon>Suessiales</taxon>
        <taxon>Symbiodiniaceae</taxon>
        <taxon>Effrenium</taxon>
    </lineage>
</organism>
<protein>
    <recommendedName>
        <fullName evidence="3">Single-stranded DNA binding protein Ssb-like OB fold domain-containing protein</fullName>
    </recommendedName>
</protein>
<evidence type="ECO:0000256" key="1">
    <source>
        <dbReference type="SAM" id="MobiDB-lite"/>
    </source>
</evidence>
<evidence type="ECO:0000256" key="2">
    <source>
        <dbReference type="SAM" id="SignalP"/>
    </source>
</evidence>
<feature type="chain" id="PRO_5041423489" description="Single-stranded DNA binding protein Ssb-like OB fold domain-containing protein" evidence="2">
    <location>
        <begin position="21"/>
        <end position="411"/>
    </location>
</feature>
<dbReference type="InterPro" id="IPR012340">
    <property type="entry name" value="NA-bd_OB-fold"/>
</dbReference>
<evidence type="ECO:0000313" key="5">
    <source>
        <dbReference type="Proteomes" id="UP001178507"/>
    </source>
</evidence>
<dbReference type="PANTHER" id="PTHR31472">
    <property type="entry name" value="OS05G0244600 PROTEIN"/>
    <property type="match status" value="1"/>
</dbReference>
<feature type="region of interest" description="Disordered" evidence="1">
    <location>
        <begin position="90"/>
        <end position="132"/>
    </location>
</feature>
<dbReference type="Gene3D" id="2.40.50.140">
    <property type="entry name" value="Nucleic acid-binding proteins"/>
    <property type="match status" value="1"/>
</dbReference>
<reference evidence="4" key="1">
    <citation type="submission" date="2023-08" db="EMBL/GenBank/DDBJ databases">
        <authorList>
            <person name="Chen Y."/>
            <person name="Shah S."/>
            <person name="Dougan E. K."/>
            <person name="Thang M."/>
            <person name="Chan C."/>
        </authorList>
    </citation>
    <scope>NUCLEOTIDE SEQUENCE</scope>
</reference>
<dbReference type="SUPFAM" id="SSF50249">
    <property type="entry name" value="Nucleic acid-binding proteins"/>
    <property type="match status" value="1"/>
</dbReference>
<evidence type="ECO:0000259" key="3">
    <source>
        <dbReference type="Pfam" id="PF21473"/>
    </source>
</evidence>
<gene>
    <name evidence="4" type="ORF">EVOR1521_LOCUS12948</name>
</gene>
<dbReference type="EMBL" id="CAUJNA010001406">
    <property type="protein sequence ID" value="CAJ1386720.1"/>
    <property type="molecule type" value="Genomic_DNA"/>
</dbReference>
<keyword evidence="2" id="KW-0732">Signal</keyword>
<dbReference type="Proteomes" id="UP001178507">
    <property type="component" value="Unassembled WGS sequence"/>
</dbReference>
<name>A0AA36II29_9DINO</name>
<dbReference type="InterPro" id="IPR048970">
    <property type="entry name" value="OB_Ssb-like"/>
</dbReference>
<dbReference type="Pfam" id="PF21473">
    <property type="entry name" value="OB_Ssb-like"/>
    <property type="match status" value="1"/>
</dbReference>
<evidence type="ECO:0000313" key="4">
    <source>
        <dbReference type="EMBL" id="CAJ1386720.1"/>
    </source>
</evidence>
<comment type="caution">
    <text evidence="4">The sequence shown here is derived from an EMBL/GenBank/DDBJ whole genome shotgun (WGS) entry which is preliminary data.</text>
</comment>
<proteinExistence type="predicted"/>
<accession>A0AA36II29</accession>
<dbReference type="PANTHER" id="PTHR31472:SF5">
    <property type="entry name" value="OS05G0244600 PROTEIN"/>
    <property type="match status" value="1"/>
</dbReference>
<feature type="domain" description="Single-stranded DNA binding protein Ssb-like OB fold" evidence="3">
    <location>
        <begin position="304"/>
        <end position="386"/>
    </location>
</feature>
<feature type="signal peptide" evidence="2">
    <location>
        <begin position="1"/>
        <end position="20"/>
    </location>
</feature>
<dbReference type="Gene3D" id="1.20.920.20">
    <property type="match status" value="1"/>
</dbReference>
<keyword evidence="5" id="KW-1185">Reference proteome</keyword>
<sequence length="411" mass="43525">MMRNLMVLLVVGALADKAEQADKPQAEAVEAAEQGELSAGPGENSSWNFVYCNCGLSCVKQVDNWYIFNLGQACACNACPETNSTEAKLRGAKAVPSSPSSPPVPSAQSKMASLEAVPSTKSAPTGSKAKTWDGATMPGSNLLFGHELCKESGCAYLAGGLSFVKLTLDGTLARERGSVGEACERSAQLLRHIAAQVTGKELAELRSFRNPPAVVCQVLEAVAVILGLADTRWSSVRKLLDSNLLSRLSTYFNKAAVDDIVAAGGAVNIVQAASKESLTVLTMAEEVFSKACLRKATFVKVGTLHPDAHGVNLLLKVVGELKPVERSAGRFFEVTCGDETAQVILSLQEHQKDAIQLGKVIAARNASVRMVQGFMRLVVDKWGKLDADVSGSIGEIGSTNLSQIEYELVAP</sequence>